<accession>A0A0E9WR53</accession>
<proteinExistence type="predicted"/>
<dbReference type="AlphaFoldDB" id="A0A0E9WR53"/>
<name>A0A0E9WR53_ANGAN</name>
<reference evidence="1" key="1">
    <citation type="submission" date="2014-11" db="EMBL/GenBank/DDBJ databases">
        <authorList>
            <person name="Amaro Gonzalez C."/>
        </authorList>
    </citation>
    <scope>NUCLEOTIDE SEQUENCE</scope>
</reference>
<protein>
    <submittedName>
        <fullName evidence="1">Uncharacterized protein</fullName>
    </submittedName>
</protein>
<reference evidence="1" key="2">
    <citation type="journal article" date="2015" name="Fish Shellfish Immunol.">
        <title>Early steps in the European eel (Anguilla anguilla)-Vibrio vulnificus interaction in the gills: Role of the RtxA13 toxin.</title>
        <authorList>
            <person name="Callol A."/>
            <person name="Pajuelo D."/>
            <person name="Ebbesson L."/>
            <person name="Teles M."/>
            <person name="MacKenzie S."/>
            <person name="Amaro C."/>
        </authorList>
    </citation>
    <scope>NUCLEOTIDE SEQUENCE</scope>
</reference>
<sequence length="51" mass="5837">MLPSLVASQSLVLQCVTIRTIGWTHCVHLYFQFSDNMTKSKSSYLTMINIE</sequence>
<organism evidence="1">
    <name type="scientific">Anguilla anguilla</name>
    <name type="common">European freshwater eel</name>
    <name type="synonym">Muraena anguilla</name>
    <dbReference type="NCBI Taxonomy" id="7936"/>
    <lineage>
        <taxon>Eukaryota</taxon>
        <taxon>Metazoa</taxon>
        <taxon>Chordata</taxon>
        <taxon>Craniata</taxon>
        <taxon>Vertebrata</taxon>
        <taxon>Euteleostomi</taxon>
        <taxon>Actinopterygii</taxon>
        <taxon>Neopterygii</taxon>
        <taxon>Teleostei</taxon>
        <taxon>Anguilliformes</taxon>
        <taxon>Anguillidae</taxon>
        <taxon>Anguilla</taxon>
    </lineage>
</organism>
<evidence type="ECO:0000313" key="1">
    <source>
        <dbReference type="EMBL" id="JAH92842.1"/>
    </source>
</evidence>
<dbReference type="EMBL" id="GBXM01015735">
    <property type="protein sequence ID" value="JAH92842.1"/>
    <property type="molecule type" value="Transcribed_RNA"/>
</dbReference>